<keyword evidence="1" id="KW-0134">Cell wall</keyword>
<proteinExistence type="predicted"/>
<evidence type="ECO:0000313" key="8">
    <source>
        <dbReference type="Proteomes" id="UP001206089"/>
    </source>
</evidence>
<name>A0AAW5LK91_STRSU</name>
<dbReference type="NCBIfam" id="TIGR01167">
    <property type="entry name" value="LPXTG_anchor"/>
    <property type="match status" value="1"/>
</dbReference>
<feature type="compositionally biased region" description="Polar residues" evidence="5">
    <location>
        <begin position="44"/>
        <end position="69"/>
    </location>
</feature>
<dbReference type="EMBL" id="JANJPK010000010">
    <property type="protein sequence ID" value="MCR1232500.1"/>
    <property type="molecule type" value="Genomic_DNA"/>
</dbReference>
<gene>
    <name evidence="7" type="ORF">NQD44_05085</name>
</gene>
<keyword evidence="4" id="KW-0572">Peptidoglycan-anchor</keyword>
<evidence type="ECO:0000256" key="2">
    <source>
        <dbReference type="ARBA" id="ARBA00022525"/>
    </source>
</evidence>
<comment type="caution">
    <text evidence="7">The sequence shown here is derived from an EMBL/GenBank/DDBJ whole genome shotgun (WGS) entry which is preliminary data.</text>
</comment>
<keyword evidence="2" id="KW-0964">Secreted</keyword>
<evidence type="ECO:0000259" key="6">
    <source>
        <dbReference type="Pfam" id="PF00746"/>
    </source>
</evidence>
<sequence length="103" mass="10818">MTAKGDSVKAEPLPEGKLPLITAKGKSVQAEPRPAFKGYLTPNYGPSVTPLSLVSKPSSEQSDSKQAASQKKELPNTGVVDGLGFTLLGLIGLAVASRRRKEE</sequence>
<evidence type="ECO:0000256" key="4">
    <source>
        <dbReference type="ARBA" id="ARBA00023088"/>
    </source>
</evidence>
<keyword evidence="3" id="KW-0732">Signal</keyword>
<evidence type="ECO:0000256" key="5">
    <source>
        <dbReference type="SAM" id="MobiDB-lite"/>
    </source>
</evidence>
<protein>
    <submittedName>
        <fullName evidence="7">LPXTG cell wall anchor domain-containing protein</fullName>
    </submittedName>
</protein>
<evidence type="ECO:0000256" key="1">
    <source>
        <dbReference type="ARBA" id="ARBA00022512"/>
    </source>
</evidence>
<feature type="region of interest" description="Disordered" evidence="5">
    <location>
        <begin position="38"/>
        <end position="77"/>
    </location>
</feature>
<organism evidence="7 8">
    <name type="scientific">Streptococcus suis</name>
    <dbReference type="NCBI Taxonomy" id="1307"/>
    <lineage>
        <taxon>Bacteria</taxon>
        <taxon>Bacillati</taxon>
        <taxon>Bacillota</taxon>
        <taxon>Bacilli</taxon>
        <taxon>Lactobacillales</taxon>
        <taxon>Streptococcaceae</taxon>
        <taxon>Streptococcus</taxon>
    </lineage>
</organism>
<feature type="domain" description="Gram-positive cocci surface proteins LPxTG" evidence="6">
    <location>
        <begin position="68"/>
        <end position="103"/>
    </location>
</feature>
<dbReference type="Proteomes" id="UP001206089">
    <property type="component" value="Unassembled WGS sequence"/>
</dbReference>
<reference evidence="7" key="1">
    <citation type="submission" date="2022-07" db="EMBL/GenBank/DDBJ databases">
        <authorList>
            <person name="Peng Z."/>
        </authorList>
    </citation>
    <scope>NUCLEOTIDE SEQUENCE</scope>
    <source>
        <strain evidence="7">2022WUSS069</strain>
    </source>
</reference>
<dbReference type="Pfam" id="PF00746">
    <property type="entry name" value="Gram_pos_anchor"/>
    <property type="match status" value="1"/>
</dbReference>
<evidence type="ECO:0000256" key="3">
    <source>
        <dbReference type="ARBA" id="ARBA00022729"/>
    </source>
</evidence>
<evidence type="ECO:0000313" key="7">
    <source>
        <dbReference type="EMBL" id="MCR1232500.1"/>
    </source>
</evidence>
<dbReference type="AlphaFoldDB" id="A0AAW5LK91"/>
<dbReference type="InterPro" id="IPR019931">
    <property type="entry name" value="LPXTG_anchor"/>
</dbReference>
<accession>A0AAW5LK91</accession>